<comment type="subcellular location">
    <subcellularLocation>
        <location evidence="1">Endoplasmic reticulum membrane</location>
        <topology evidence="1">Multi-pass membrane protein</topology>
    </subcellularLocation>
</comment>
<reference evidence="7 8" key="1">
    <citation type="submission" date="2018-06" db="EMBL/GenBank/DDBJ databases">
        <title>Extensive metabolic versatility and redundancy in microbially diverse, dynamic hydrothermal sediments.</title>
        <authorList>
            <person name="Dombrowski N."/>
            <person name="Teske A."/>
            <person name="Baker B.J."/>
        </authorList>
    </citation>
    <scope>NUCLEOTIDE SEQUENCE [LARGE SCALE GENOMIC DNA]</scope>
    <source>
        <strain evidence="7">B34_G17</strain>
    </source>
</reference>
<accession>A0A497F2W7</accession>
<evidence type="ECO:0000256" key="3">
    <source>
        <dbReference type="ARBA" id="ARBA00022824"/>
    </source>
</evidence>
<organism evidence="7 8">
    <name type="scientific">Thermoproteota archaeon</name>
    <dbReference type="NCBI Taxonomy" id="2056631"/>
    <lineage>
        <taxon>Archaea</taxon>
        <taxon>Thermoproteota</taxon>
    </lineage>
</organism>
<dbReference type="EMBL" id="QMQX01000002">
    <property type="protein sequence ID" value="RLE53746.1"/>
    <property type="molecule type" value="Genomic_DNA"/>
</dbReference>
<comment type="caution">
    <text evidence="7">The sequence shown here is derived from an EMBL/GenBank/DDBJ whole genome shotgun (WGS) entry which is preliminary data.</text>
</comment>
<proteinExistence type="predicted"/>
<keyword evidence="2 6" id="KW-0812">Transmembrane</keyword>
<dbReference type="Proteomes" id="UP000272051">
    <property type="component" value="Unassembled WGS sequence"/>
</dbReference>
<evidence type="ECO:0000256" key="2">
    <source>
        <dbReference type="ARBA" id="ARBA00022692"/>
    </source>
</evidence>
<evidence type="ECO:0000256" key="6">
    <source>
        <dbReference type="SAM" id="Phobius"/>
    </source>
</evidence>
<evidence type="ECO:0000313" key="8">
    <source>
        <dbReference type="Proteomes" id="UP000272051"/>
    </source>
</evidence>
<evidence type="ECO:0000256" key="1">
    <source>
        <dbReference type="ARBA" id="ARBA00004477"/>
    </source>
</evidence>
<evidence type="ECO:0000313" key="7">
    <source>
        <dbReference type="EMBL" id="RLE53746.1"/>
    </source>
</evidence>
<evidence type="ECO:0000256" key="5">
    <source>
        <dbReference type="ARBA" id="ARBA00023136"/>
    </source>
</evidence>
<protein>
    <submittedName>
        <fullName evidence="7">Uncharacterized protein</fullName>
    </submittedName>
</protein>
<evidence type="ECO:0000256" key="4">
    <source>
        <dbReference type="ARBA" id="ARBA00022989"/>
    </source>
</evidence>
<dbReference type="Pfam" id="PF07019">
    <property type="entry name" value="EMC6"/>
    <property type="match status" value="1"/>
</dbReference>
<keyword evidence="4 6" id="KW-1133">Transmembrane helix</keyword>
<name>A0A497F2W7_9CREN</name>
<gene>
    <name evidence="7" type="ORF">DRJ33_00165</name>
</gene>
<keyword evidence="5 6" id="KW-0472">Membrane</keyword>
<feature type="transmembrane region" description="Helical" evidence="6">
    <location>
        <begin position="81"/>
        <end position="104"/>
    </location>
</feature>
<dbReference type="InterPro" id="IPR029008">
    <property type="entry name" value="EMC6-like"/>
</dbReference>
<feature type="transmembrane region" description="Helical" evidence="6">
    <location>
        <begin position="25"/>
        <end position="44"/>
    </location>
</feature>
<dbReference type="AlphaFoldDB" id="A0A497F2W7"/>
<keyword evidence="3" id="KW-0256">Endoplasmic reticulum</keyword>
<feature type="transmembrane region" description="Helical" evidence="6">
    <location>
        <begin position="50"/>
        <end position="69"/>
    </location>
</feature>
<sequence length="107" mass="12059">MKGKSSRRSIGGFLPKSITPVRKIYYMRMGFAALAGIFCGFAGFTGASGILAAIAFYIWSYAFAKYAFGKLFTTPEDRKKLYKTGIFSYILFWLAIWVLTYNFALTL</sequence>